<feature type="domain" description="Calcineurin-like phosphoesterase" evidence="8">
    <location>
        <begin position="1"/>
        <end position="212"/>
    </location>
</feature>
<dbReference type="SUPFAM" id="SSF56300">
    <property type="entry name" value="Metallo-dependent phosphatases"/>
    <property type="match status" value="1"/>
</dbReference>
<keyword evidence="6 7" id="KW-0269">Exonuclease</keyword>
<proteinExistence type="inferred from homology"/>
<dbReference type="InterPro" id="IPR041796">
    <property type="entry name" value="Mre11_N"/>
</dbReference>
<comment type="similarity">
    <text evidence="1 7">Belongs to the SbcD family.</text>
</comment>
<evidence type="ECO:0000256" key="1">
    <source>
        <dbReference type="ARBA" id="ARBA00010555"/>
    </source>
</evidence>
<dbReference type="GO" id="GO:0006310">
    <property type="term" value="P:DNA recombination"/>
    <property type="evidence" value="ECO:0007669"/>
    <property type="project" value="UniProtKB-KW"/>
</dbReference>
<comment type="subunit">
    <text evidence="2 7">Heterodimer of SbcC and SbcD.</text>
</comment>
<keyword evidence="5 7" id="KW-0378">Hydrolase</keyword>
<keyword evidence="4 7" id="KW-0540">Nuclease</keyword>
<comment type="function">
    <text evidence="7">SbcCD cleaves DNA hairpin structures. These structures can inhibit DNA replication and are intermediates in certain DNA recombination reactions. The complex acts as a 3'-&gt;5' double strand exonuclease that can open hairpins. It also has a 5' single-strand endonuclease activity.</text>
</comment>
<protein>
    <recommendedName>
        <fullName evidence="3 7">Nuclease SbcCD subunit D</fullName>
    </recommendedName>
</protein>
<evidence type="ECO:0000313" key="11">
    <source>
        <dbReference type="Proteomes" id="UP000191200"/>
    </source>
</evidence>
<evidence type="ECO:0000256" key="7">
    <source>
        <dbReference type="RuleBase" id="RU363069"/>
    </source>
</evidence>
<keyword evidence="7" id="KW-0235">DNA replication</keyword>
<evidence type="ECO:0000256" key="5">
    <source>
        <dbReference type="ARBA" id="ARBA00022801"/>
    </source>
</evidence>
<keyword evidence="7" id="KW-0233">DNA recombination</keyword>
<dbReference type="OrthoDB" id="9773856at2"/>
<dbReference type="STRING" id="519472.BHY08_09820"/>
<dbReference type="Gene3D" id="3.60.21.10">
    <property type="match status" value="1"/>
</dbReference>
<organism evidence="10 11">
    <name type="scientific">Vagococcus teuberi</name>
    <dbReference type="NCBI Taxonomy" id="519472"/>
    <lineage>
        <taxon>Bacteria</taxon>
        <taxon>Bacillati</taxon>
        <taxon>Bacillota</taxon>
        <taxon>Bacilli</taxon>
        <taxon>Lactobacillales</taxon>
        <taxon>Enterococcaceae</taxon>
        <taxon>Vagococcus</taxon>
    </lineage>
</organism>
<evidence type="ECO:0000256" key="6">
    <source>
        <dbReference type="ARBA" id="ARBA00022839"/>
    </source>
</evidence>
<evidence type="ECO:0000259" key="8">
    <source>
        <dbReference type="Pfam" id="PF00149"/>
    </source>
</evidence>
<keyword evidence="11" id="KW-1185">Reference proteome</keyword>
<dbReference type="RefSeq" id="WP_071457688.1">
    <property type="nucleotide sequence ID" value="NZ_CP017267.1"/>
</dbReference>
<sequence length="377" mass="43240">MKFLQTADWHIGRKLNGFSLLEEQRDAFDKMLQVATEQDVDAIVVAGDLYDRSMPSVEAVELLNTMMIEMNLVHKFPVLAISGNHDSATRLSTGSPWLEKEQFYLYTQLEQFFSPVVVGDTQFFLMPYIEPVHARLYFNDDTLVTIPLVMERLMTEAKSFFLPDKYHVLISHFFVTGACKSESETPLEVGGLSSVPADMFELFDYVALGHLHDKNALSNQASIKYSGSLLKYSLSERNQDKGVRVVTLKDDGVESQFIPIAPLRDVALLRGEFSELTDYEFYQDVNRENYIAVELTDKTSVPNALSELRQIYPRMISLERISEQKDITDERYDDIEIKKVSPKEVIANYFEDVTDEALTIKQHEWLEEALIDVEKEK</sequence>
<dbReference type="Pfam" id="PF00149">
    <property type="entry name" value="Metallophos"/>
    <property type="match status" value="1"/>
</dbReference>
<dbReference type="Proteomes" id="UP000191200">
    <property type="component" value="Chromosome"/>
</dbReference>
<evidence type="ECO:0000256" key="2">
    <source>
        <dbReference type="ARBA" id="ARBA00011322"/>
    </source>
</evidence>
<dbReference type="EMBL" id="CP017267">
    <property type="protein sequence ID" value="APB32080.1"/>
    <property type="molecule type" value="Genomic_DNA"/>
</dbReference>
<evidence type="ECO:0000256" key="4">
    <source>
        <dbReference type="ARBA" id="ARBA00022722"/>
    </source>
</evidence>
<evidence type="ECO:0000313" key="10">
    <source>
        <dbReference type="EMBL" id="APB32080.1"/>
    </source>
</evidence>
<dbReference type="InterPro" id="IPR029052">
    <property type="entry name" value="Metallo-depent_PP-like"/>
</dbReference>
<dbReference type="GO" id="GO:0006260">
    <property type="term" value="P:DNA replication"/>
    <property type="evidence" value="ECO:0007669"/>
    <property type="project" value="UniProtKB-KW"/>
</dbReference>
<dbReference type="GO" id="GO:0004519">
    <property type="term" value="F:endonuclease activity"/>
    <property type="evidence" value="ECO:0007669"/>
    <property type="project" value="UniProtKB-KW"/>
</dbReference>
<dbReference type="AlphaFoldDB" id="A0A1J0A812"/>
<reference evidence="10 11" key="1">
    <citation type="submission" date="2016-09" db="EMBL/GenBank/DDBJ databases">
        <title>Vagococcus teuberi sp. nov., isolated from the Malian artisanal sour milk fene.</title>
        <authorList>
            <person name="Wullschleger S."/>
            <person name="Seifert C."/>
            <person name="Baumgartner S."/>
            <person name="Lacroix C."/>
            <person name="Bonfoh B."/>
            <person name="Stevens M.J."/>
            <person name="Meile L."/>
        </authorList>
    </citation>
    <scope>NUCLEOTIDE SEQUENCE [LARGE SCALE GENOMIC DNA]</scope>
    <source>
        <strain evidence="10 11">DSM 21459</strain>
    </source>
</reference>
<keyword evidence="7" id="KW-0255">Endonuclease</keyword>
<dbReference type="InterPro" id="IPR050535">
    <property type="entry name" value="DNA_Repair-Maintenance_Comp"/>
</dbReference>
<evidence type="ECO:0000256" key="3">
    <source>
        <dbReference type="ARBA" id="ARBA00013365"/>
    </source>
</evidence>
<dbReference type="PANTHER" id="PTHR30337:SF0">
    <property type="entry name" value="NUCLEASE SBCCD SUBUNIT D"/>
    <property type="match status" value="1"/>
</dbReference>
<dbReference type="CDD" id="cd00840">
    <property type="entry name" value="MPP_Mre11_N"/>
    <property type="match status" value="1"/>
</dbReference>
<dbReference type="KEGG" id="vte:BHY08_09820"/>
<dbReference type="Pfam" id="PF12320">
    <property type="entry name" value="SbcD_C"/>
    <property type="match status" value="1"/>
</dbReference>
<dbReference type="PANTHER" id="PTHR30337">
    <property type="entry name" value="COMPONENT OF ATP-DEPENDENT DSDNA EXONUCLEASE"/>
    <property type="match status" value="1"/>
</dbReference>
<accession>A0A1J0A812</accession>
<feature type="domain" description="Nuclease SbcCD subunit D C-terminal" evidence="9">
    <location>
        <begin position="263"/>
        <end position="353"/>
    </location>
</feature>
<dbReference type="NCBIfam" id="TIGR00619">
    <property type="entry name" value="sbcd"/>
    <property type="match status" value="1"/>
</dbReference>
<name>A0A1J0A812_9ENTE</name>
<gene>
    <name evidence="7" type="primary">sbcD</name>
    <name evidence="10" type="ORF">BHY08_09820</name>
</gene>
<dbReference type="GO" id="GO:0008408">
    <property type="term" value="F:3'-5' exonuclease activity"/>
    <property type="evidence" value="ECO:0007669"/>
    <property type="project" value="InterPro"/>
</dbReference>
<dbReference type="InterPro" id="IPR004843">
    <property type="entry name" value="Calcineurin-like_PHP"/>
</dbReference>
<dbReference type="InterPro" id="IPR026843">
    <property type="entry name" value="SbcD_C"/>
</dbReference>
<dbReference type="InterPro" id="IPR004593">
    <property type="entry name" value="SbcD"/>
</dbReference>
<evidence type="ECO:0000259" key="9">
    <source>
        <dbReference type="Pfam" id="PF12320"/>
    </source>
</evidence>